<dbReference type="PANTHER" id="PTHR15615">
    <property type="match status" value="1"/>
</dbReference>
<reference evidence="2" key="1">
    <citation type="submission" date="2020-12" db="EMBL/GenBank/DDBJ databases">
        <title>Metabolic potential, ecology and presence of endohyphal bacteria is reflected in genomic diversity of Mucoromycotina.</title>
        <authorList>
            <person name="Muszewska A."/>
            <person name="Okrasinska A."/>
            <person name="Steczkiewicz K."/>
            <person name="Drgas O."/>
            <person name="Orlowska M."/>
            <person name="Perlinska-Lenart U."/>
            <person name="Aleksandrzak-Piekarczyk T."/>
            <person name="Szatraj K."/>
            <person name="Zielenkiewicz U."/>
            <person name="Pilsyk S."/>
            <person name="Malc E."/>
            <person name="Mieczkowski P."/>
            <person name="Kruszewska J.S."/>
            <person name="Biernat P."/>
            <person name="Pawlowska J."/>
        </authorList>
    </citation>
    <scope>NUCLEOTIDE SEQUENCE</scope>
    <source>
        <strain evidence="2">CBS 226.32</strain>
    </source>
</reference>
<dbReference type="CDD" id="cd20557">
    <property type="entry name" value="CYCLIN_ScPCL1-like"/>
    <property type="match status" value="1"/>
</dbReference>
<dbReference type="SUPFAM" id="SSF47954">
    <property type="entry name" value="Cyclin-like"/>
    <property type="match status" value="1"/>
</dbReference>
<dbReference type="GO" id="GO:0019901">
    <property type="term" value="F:protein kinase binding"/>
    <property type="evidence" value="ECO:0007669"/>
    <property type="project" value="InterPro"/>
</dbReference>
<name>A0A8H7QY63_9FUNG</name>
<dbReference type="Pfam" id="PF00134">
    <property type="entry name" value="Cyclin_N"/>
    <property type="match status" value="1"/>
</dbReference>
<dbReference type="GO" id="GO:0005634">
    <property type="term" value="C:nucleus"/>
    <property type="evidence" value="ECO:0007669"/>
    <property type="project" value="TreeGrafter"/>
</dbReference>
<evidence type="ECO:0000259" key="1">
    <source>
        <dbReference type="Pfam" id="PF00134"/>
    </source>
</evidence>
<proteinExistence type="predicted"/>
<evidence type="ECO:0000313" key="3">
    <source>
        <dbReference type="Proteomes" id="UP000650833"/>
    </source>
</evidence>
<dbReference type="GO" id="GO:0016538">
    <property type="term" value="F:cyclin-dependent protein serine/threonine kinase regulator activity"/>
    <property type="evidence" value="ECO:0007669"/>
    <property type="project" value="TreeGrafter"/>
</dbReference>
<dbReference type="Gene3D" id="1.10.472.10">
    <property type="entry name" value="Cyclin-like"/>
    <property type="match status" value="1"/>
</dbReference>
<dbReference type="OrthoDB" id="10250320at2759"/>
<gene>
    <name evidence="2" type="ORF">INT46_008042</name>
</gene>
<protein>
    <recommendedName>
        <fullName evidence="1">Cyclin N-terminal domain-containing protein</fullName>
    </recommendedName>
</protein>
<keyword evidence="3" id="KW-1185">Reference proteome</keyword>
<dbReference type="InterPro" id="IPR006671">
    <property type="entry name" value="Cyclin_N"/>
</dbReference>
<dbReference type="GO" id="GO:0000307">
    <property type="term" value="C:cyclin-dependent protein kinase holoenzyme complex"/>
    <property type="evidence" value="ECO:0007669"/>
    <property type="project" value="TreeGrafter"/>
</dbReference>
<dbReference type="EMBL" id="JAEPRC010000332">
    <property type="protein sequence ID" value="KAG2199903.1"/>
    <property type="molecule type" value="Genomic_DNA"/>
</dbReference>
<comment type="caution">
    <text evidence="2">The sequence shown here is derived from an EMBL/GenBank/DDBJ whole genome shotgun (WGS) entry which is preliminary data.</text>
</comment>
<organism evidence="2 3">
    <name type="scientific">Mucor plumbeus</name>
    <dbReference type="NCBI Taxonomy" id="97098"/>
    <lineage>
        <taxon>Eukaryota</taxon>
        <taxon>Fungi</taxon>
        <taxon>Fungi incertae sedis</taxon>
        <taxon>Mucoromycota</taxon>
        <taxon>Mucoromycotina</taxon>
        <taxon>Mucoromycetes</taxon>
        <taxon>Mucorales</taxon>
        <taxon>Mucorineae</taxon>
        <taxon>Mucoraceae</taxon>
        <taxon>Mucor</taxon>
    </lineage>
</organism>
<evidence type="ECO:0000313" key="2">
    <source>
        <dbReference type="EMBL" id="KAG2199903.1"/>
    </source>
</evidence>
<dbReference type="Proteomes" id="UP000650833">
    <property type="component" value="Unassembled WGS sequence"/>
</dbReference>
<sequence>MDSLPSFNFIVFDKISKRKISSYLLDYVTNEFEAIISCPSSTSNGSMTPPSSSSATHTASNFDLKNNHCIDKTCSTFDHSGLPSPPLSTSPQRKNSINSITHMTSSSSTSSLNTPMPLRSYIEVVVKKSRMDTGTLLTSLCFARRLKLKLFNTSKGMECTHHRIFLATLIIATKYIHDSAIKNKYWVDYSSQLFSGSEINLMEKQLLQLLDYNLEISSQDFELLVNDIVQLHFQHKLQQYQCPTPNAEPFQWYPTKQSYRDSAYQSGTLSQTNAYAATTPISTLQVLNPNKPSPPTLHQ</sequence>
<dbReference type="AlphaFoldDB" id="A0A8H7QY63"/>
<dbReference type="InterPro" id="IPR013922">
    <property type="entry name" value="Cyclin_PHO80-like"/>
</dbReference>
<dbReference type="PANTHER" id="PTHR15615:SF10">
    <property type="entry name" value="PHO85 CYCLIN-2-RELATED"/>
    <property type="match status" value="1"/>
</dbReference>
<accession>A0A8H7QY63</accession>
<feature type="domain" description="Cyclin N-terminal" evidence="1">
    <location>
        <begin position="111"/>
        <end position="214"/>
    </location>
</feature>
<dbReference type="InterPro" id="IPR036915">
    <property type="entry name" value="Cyclin-like_sf"/>
</dbReference>